<proteinExistence type="predicted"/>
<evidence type="ECO:0000313" key="2">
    <source>
        <dbReference type="Proteomes" id="UP000006038"/>
    </source>
</evidence>
<dbReference type="Gramene" id="OB04G12270.1">
    <property type="protein sequence ID" value="OB04G12270.1"/>
    <property type="gene ID" value="OB04G12270"/>
</dbReference>
<dbReference type="AlphaFoldDB" id="J3LVQ2"/>
<keyword evidence="2" id="KW-1185">Reference proteome</keyword>
<evidence type="ECO:0000313" key="1">
    <source>
        <dbReference type="EnsemblPlants" id="OB04G12270.1"/>
    </source>
</evidence>
<name>J3LVQ2_ORYBR</name>
<dbReference type="Proteomes" id="UP000006038">
    <property type="component" value="Chromosome 4"/>
</dbReference>
<protein>
    <submittedName>
        <fullName evidence="1">Uncharacterized protein</fullName>
    </submittedName>
</protein>
<accession>J3LVQ2</accession>
<reference evidence="1" key="2">
    <citation type="submission" date="2013-04" db="UniProtKB">
        <authorList>
            <consortium name="EnsemblPlants"/>
        </authorList>
    </citation>
    <scope>IDENTIFICATION</scope>
</reference>
<dbReference type="HOGENOM" id="CLU_2907701_0_0_1"/>
<dbReference type="EnsemblPlants" id="OB04G12270.1">
    <property type="protein sequence ID" value="OB04G12270.1"/>
    <property type="gene ID" value="OB04G12270"/>
</dbReference>
<reference evidence="1" key="1">
    <citation type="journal article" date="2013" name="Nat. Commun.">
        <title>Whole-genome sequencing of Oryza brachyantha reveals mechanisms underlying Oryza genome evolution.</title>
        <authorList>
            <person name="Chen J."/>
            <person name="Huang Q."/>
            <person name="Gao D."/>
            <person name="Wang J."/>
            <person name="Lang Y."/>
            <person name="Liu T."/>
            <person name="Li B."/>
            <person name="Bai Z."/>
            <person name="Luis Goicoechea J."/>
            <person name="Liang C."/>
            <person name="Chen C."/>
            <person name="Zhang W."/>
            <person name="Sun S."/>
            <person name="Liao Y."/>
            <person name="Zhang X."/>
            <person name="Yang L."/>
            <person name="Song C."/>
            <person name="Wang M."/>
            <person name="Shi J."/>
            <person name="Liu G."/>
            <person name="Liu J."/>
            <person name="Zhou H."/>
            <person name="Zhou W."/>
            <person name="Yu Q."/>
            <person name="An N."/>
            <person name="Chen Y."/>
            <person name="Cai Q."/>
            <person name="Wang B."/>
            <person name="Liu B."/>
            <person name="Min J."/>
            <person name="Huang Y."/>
            <person name="Wu H."/>
            <person name="Li Z."/>
            <person name="Zhang Y."/>
            <person name="Yin Y."/>
            <person name="Song W."/>
            <person name="Jiang J."/>
            <person name="Jackson S.A."/>
            <person name="Wing R.A."/>
            <person name="Wang J."/>
            <person name="Chen M."/>
        </authorList>
    </citation>
    <scope>NUCLEOTIDE SEQUENCE [LARGE SCALE GENOMIC DNA]</scope>
    <source>
        <strain evidence="1">cv. IRGC 101232</strain>
    </source>
</reference>
<sequence>METIFIFLGSHLSAVATWRRDFQPTRLRSRAKIKLWYTVNKFSMVDHVAICSSSMDLFAAGC</sequence>
<organism evidence="1">
    <name type="scientific">Oryza brachyantha</name>
    <name type="common">malo sina</name>
    <dbReference type="NCBI Taxonomy" id="4533"/>
    <lineage>
        <taxon>Eukaryota</taxon>
        <taxon>Viridiplantae</taxon>
        <taxon>Streptophyta</taxon>
        <taxon>Embryophyta</taxon>
        <taxon>Tracheophyta</taxon>
        <taxon>Spermatophyta</taxon>
        <taxon>Magnoliopsida</taxon>
        <taxon>Liliopsida</taxon>
        <taxon>Poales</taxon>
        <taxon>Poaceae</taxon>
        <taxon>BOP clade</taxon>
        <taxon>Oryzoideae</taxon>
        <taxon>Oryzeae</taxon>
        <taxon>Oryzinae</taxon>
        <taxon>Oryza</taxon>
    </lineage>
</organism>